<reference evidence="2" key="1">
    <citation type="submission" date="2018-06" db="EMBL/GenBank/DDBJ databases">
        <authorList>
            <person name="Zhirakovskaya E."/>
        </authorList>
    </citation>
    <scope>NUCLEOTIDE SEQUENCE</scope>
</reference>
<feature type="region of interest" description="Disordered" evidence="1">
    <location>
        <begin position="160"/>
        <end position="180"/>
    </location>
</feature>
<proteinExistence type="predicted"/>
<evidence type="ECO:0000256" key="1">
    <source>
        <dbReference type="SAM" id="MobiDB-lite"/>
    </source>
</evidence>
<evidence type="ECO:0000313" key="2">
    <source>
        <dbReference type="EMBL" id="VAW11290.1"/>
    </source>
</evidence>
<protein>
    <submittedName>
        <fullName evidence="2">Uncharacterized protein</fullName>
    </submittedName>
</protein>
<dbReference type="EMBL" id="UOEL01000058">
    <property type="protein sequence ID" value="VAW11290.1"/>
    <property type="molecule type" value="Genomic_DNA"/>
</dbReference>
<organism evidence="2">
    <name type="scientific">hydrothermal vent metagenome</name>
    <dbReference type="NCBI Taxonomy" id="652676"/>
    <lineage>
        <taxon>unclassified sequences</taxon>
        <taxon>metagenomes</taxon>
        <taxon>ecological metagenomes</taxon>
    </lineage>
</organism>
<sequence>MITFNGTHQGDWTNYFNETAFDLLDLHAYPDGRAGFWRPEAVLDLFQDNRTRNDYPIMGAVRTYQADDWINLVNGDVVAQAGLFIERDITNIGFYGWYLQASNGYYGLNTHANLYEELEEVIRTIDAAIIRADVDQQDGITTTDAMLTLRNSARLDMSETNWQASSTTRDANCGGDSSTL</sequence>
<accession>A0A3B0T2W9</accession>
<dbReference type="AlphaFoldDB" id="A0A3B0T2W9"/>
<gene>
    <name evidence="2" type="ORF">MNBD_BACTEROID03-263</name>
</gene>
<name>A0A3B0T2W9_9ZZZZ</name>